<accession>A0A382D0R0</accession>
<name>A0A382D0R0_9ZZZZ</name>
<reference evidence="1" key="1">
    <citation type="submission" date="2018-05" db="EMBL/GenBank/DDBJ databases">
        <authorList>
            <person name="Lanie J.A."/>
            <person name="Ng W.-L."/>
            <person name="Kazmierczak K.M."/>
            <person name="Andrzejewski T.M."/>
            <person name="Davidsen T.M."/>
            <person name="Wayne K.J."/>
            <person name="Tettelin H."/>
            <person name="Glass J.I."/>
            <person name="Rusch D."/>
            <person name="Podicherti R."/>
            <person name="Tsui H.-C.T."/>
            <person name="Winkler M.E."/>
        </authorList>
    </citation>
    <scope>NUCLEOTIDE SEQUENCE</scope>
</reference>
<protein>
    <recommendedName>
        <fullName evidence="2">NIPSNAP domain-containing protein</fullName>
    </recommendedName>
</protein>
<evidence type="ECO:0000313" key="1">
    <source>
        <dbReference type="EMBL" id="SVB32066.1"/>
    </source>
</evidence>
<evidence type="ECO:0008006" key="2">
    <source>
        <dbReference type="Google" id="ProtNLM"/>
    </source>
</evidence>
<dbReference type="EMBL" id="UINC01037094">
    <property type="protein sequence ID" value="SVB32066.1"/>
    <property type="molecule type" value="Genomic_DNA"/>
</dbReference>
<dbReference type="AlphaFoldDB" id="A0A382D0R0"/>
<sequence>MKINRLLTAIILTVSLFAQNDPIVASGGYSKIYKGKEASFEKAVTSHVAKWHGPDQWRTFAAKVMSGPRTGQYFMGTANHYWKDYADRKSIKPHNVEWKKIVDKHVEEQGGMTFYEKRLDASYNDRSSPMWETVSYYTKPGKRGTMLEILRKGAAANRRLRFSGSTGVYSQISGGEQDGILLVINRMDSMADMALPSPTIKERWVKVYGEEVFNKA</sequence>
<organism evidence="1">
    <name type="scientific">marine metagenome</name>
    <dbReference type="NCBI Taxonomy" id="408172"/>
    <lineage>
        <taxon>unclassified sequences</taxon>
        <taxon>metagenomes</taxon>
        <taxon>ecological metagenomes</taxon>
    </lineage>
</organism>
<feature type="non-terminal residue" evidence="1">
    <location>
        <position position="216"/>
    </location>
</feature>
<gene>
    <name evidence="1" type="ORF">METZ01_LOCUS184920</name>
</gene>
<proteinExistence type="predicted"/>